<name>A0A239A2E8_9PSEU</name>
<evidence type="ECO:0000313" key="5">
    <source>
        <dbReference type="EMBL" id="SNR89288.1"/>
    </source>
</evidence>
<dbReference type="PANTHER" id="PTHR11835:SF34">
    <property type="entry name" value="ISOCITRATE DEHYDROGENASE [NAD] SUBUNIT ALPHA, MITOCHONDRIAL"/>
    <property type="match status" value="1"/>
</dbReference>
<dbReference type="InterPro" id="IPR024084">
    <property type="entry name" value="IsoPropMal-DH-like_dom"/>
</dbReference>
<dbReference type="GO" id="GO:0000287">
    <property type="term" value="F:magnesium ion binding"/>
    <property type="evidence" value="ECO:0007669"/>
    <property type="project" value="InterPro"/>
</dbReference>
<proteinExistence type="inferred from homology"/>
<evidence type="ECO:0000256" key="2">
    <source>
        <dbReference type="ARBA" id="ARBA00023002"/>
    </source>
</evidence>
<sequence length="169" mass="18136">MRKVTSRRPGSGVSPIGPGDRSQPQVITRRWSEATAHAAFRLAEQRANRRGRPGRVAIGSKHNVLPRTDGLFRDVALEVGAQYPEIDVTSYLADDLARRLVANAAHLDVLPNMYGDILSDAAAAVIGGLGVAPSGCYGDDYAYFEPAHGTAPDIAGHNVISPPHRCCRR</sequence>
<comment type="similarity">
    <text evidence="1">Belongs to the isocitrate and isopropylmalate dehydrogenases family.</text>
</comment>
<evidence type="ECO:0000256" key="3">
    <source>
        <dbReference type="SAM" id="MobiDB-lite"/>
    </source>
</evidence>
<dbReference type="PROSITE" id="PS00470">
    <property type="entry name" value="IDH_IMDH"/>
    <property type="match status" value="1"/>
</dbReference>
<dbReference type="GO" id="GO:0006102">
    <property type="term" value="P:isocitrate metabolic process"/>
    <property type="evidence" value="ECO:0007669"/>
    <property type="project" value="TreeGrafter"/>
</dbReference>
<keyword evidence="6" id="KW-1185">Reference proteome</keyword>
<feature type="domain" description="Isopropylmalate dehydrogenase-like" evidence="4">
    <location>
        <begin position="3"/>
        <end position="169"/>
    </location>
</feature>
<dbReference type="SUPFAM" id="SSF53659">
    <property type="entry name" value="Isocitrate/Isopropylmalate dehydrogenase-like"/>
    <property type="match status" value="1"/>
</dbReference>
<dbReference type="Proteomes" id="UP000198348">
    <property type="component" value="Unassembled WGS sequence"/>
</dbReference>
<dbReference type="Gene3D" id="3.40.718.10">
    <property type="entry name" value="Isopropylmalate Dehydrogenase"/>
    <property type="match status" value="1"/>
</dbReference>
<dbReference type="GO" id="GO:0004449">
    <property type="term" value="F:isocitrate dehydrogenase (NAD+) activity"/>
    <property type="evidence" value="ECO:0007669"/>
    <property type="project" value="TreeGrafter"/>
</dbReference>
<gene>
    <name evidence="5" type="ORF">SAMN06265360_1295</name>
</gene>
<dbReference type="InterPro" id="IPR019818">
    <property type="entry name" value="IsoCit/isopropylmalate_DH_CS"/>
</dbReference>
<protein>
    <submittedName>
        <fullName evidence="5">Isocitrate/isopropylmalate dehydrogenase</fullName>
    </submittedName>
</protein>
<feature type="region of interest" description="Disordered" evidence="3">
    <location>
        <begin position="1"/>
        <end position="24"/>
    </location>
</feature>
<keyword evidence="2" id="KW-0560">Oxidoreductase</keyword>
<dbReference type="Pfam" id="PF00180">
    <property type="entry name" value="Iso_dh"/>
    <property type="match status" value="1"/>
</dbReference>
<dbReference type="PANTHER" id="PTHR11835">
    <property type="entry name" value="DECARBOXYLATING DEHYDROGENASES-ISOCITRATE, ISOPROPYLMALATE, TARTRATE"/>
    <property type="match status" value="1"/>
</dbReference>
<evidence type="ECO:0000259" key="4">
    <source>
        <dbReference type="SMART" id="SM01329"/>
    </source>
</evidence>
<dbReference type="AlphaFoldDB" id="A0A239A2E8"/>
<dbReference type="EMBL" id="FZNW01000029">
    <property type="protein sequence ID" value="SNR89288.1"/>
    <property type="molecule type" value="Genomic_DNA"/>
</dbReference>
<reference evidence="5 6" key="1">
    <citation type="submission" date="2017-06" db="EMBL/GenBank/DDBJ databases">
        <authorList>
            <person name="Kim H.J."/>
            <person name="Triplett B.A."/>
        </authorList>
    </citation>
    <scope>NUCLEOTIDE SEQUENCE [LARGE SCALE GENOMIC DNA]</scope>
    <source>
        <strain evidence="5 6">DSM 45207</strain>
    </source>
</reference>
<evidence type="ECO:0000313" key="6">
    <source>
        <dbReference type="Proteomes" id="UP000198348"/>
    </source>
</evidence>
<organism evidence="5 6">
    <name type="scientific">Haloechinothrix alba</name>
    <dbReference type="NCBI Taxonomy" id="664784"/>
    <lineage>
        <taxon>Bacteria</taxon>
        <taxon>Bacillati</taxon>
        <taxon>Actinomycetota</taxon>
        <taxon>Actinomycetes</taxon>
        <taxon>Pseudonocardiales</taxon>
        <taxon>Pseudonocardiaceae</taxon>
        <taxon>Haloechinothrix</taxon>
    </lineage>
</organism>
<dbReference type="GO" id="GO:0051287">
    <property type="term" value="F:NAD binding"/>
    <property type="evidence" value="ECO:0007669"/>
    <property type="project" value="InterPro"/>
</dbReference>
<accession>A0A239A2E8</accession>
<dbReference type="SMART" id="SM01329">
    <property type="entry name" value="Iso_dh"/>
    <property type="match status" value="1"/>
</dbReference>
<dbReference type="GO" id="GO:0006099">
    <property type="term" value="P:tricarboxylic acid cycle"/>
    <property type="evidence" value="ECO:0007669"/>
    <property type="project" value="TreeGrafter"/>
</dbReference>
<evidence type="ECO:0000256" key="1">
    <source>
        <dbReference type="ARBA" id="ARBA00007769"/>
    </source>
</evidence>